<keyword evidence="1" id="KW-1133">Transmembrane helix</keyword>
<evidence type="ECO:0000313" key="3">
    <source>
        <dbReference type="Proteomes" id="UP001362999"/>
    </source>
</evidence>
<reference evidence="2 3" key="1">
    <citation type="journal article" date="2024" name="J Genomics">
        <title>Draft genome sequencing and assembly of Favolaschia claudopus CIRM-BRFM 2984 isolated from oak limbs.</title>
        <authorList>
            <person name="Navarro D."/>
            <person name="Drula E."/>
            <person name="Chaduli D."/>
            <person name="Cazenave R."/>
            <person name="Ahrendt S."/>
            <person name="Wang J."/>
            <person name="Lipzen A."/>
            <person name="Daum C."/>
            <person name="Barry K."/>
            <person name="Grigoriev I.V."/>
            <person name="Favel A."/>
            <person name="Rosso M.N."/>
            <person name="Martin F."/>
        </authorList>
    </citation>
    <scope>NUCLEOTIDE SEQUENCE [LARGE SCALE GENOMIC DNA]</scope>
    <source>
        <strain evidence="2 3">CIRM-BRFM 2984</strain>
    </source>
</reference>
<feature type="transmembrane region" description="Helical" evidence="1">
    <location>
        <begin position="139"/>
        <end position="158"/>
    </location>
</feature>
<dbReference type="AlphaFoldDB" id="A0AAW0CN61"/>
<keyword evidence="1" id="KW-0472">Membrane</keyword>
<keyword evidence="3" id="KW-1185">Reference proteome</keyword>
<feature type="transmembrane region" description="Helical" evidence="1">
    <location>
        <begin position="224"/>
        <end position="245"/>
    </location>
</feature>
<evidence type="ECO:0000313" key="2">
    <source>
        <dbReference type="EMBL" id="KAK7039797.1"/>
    </source>
</evidence>
<feature type="transmembrane region" description="Helical" evidence="1">
    <location>
        <begin position="114"/>
        <end position="132"/>
    </location>
</feature>
<sequence length="304" mass="33523">MADVQAHTARLIALFVSCVLYGILLTTFVPCLRSLLFSASQKSQFRPRDEIKMPIVAATIAMFFVSTFSAVIAMQDVLDAFINYHGPGGALEFYGNLHTLNNGWTHWMPAVEDSAQVILGDGLLVYRCYVLYNRNWRVIAAPSIAWVTLVAVSITASYREITLKGGQSLNDPSVQPIISAALILSFAISVMTTYLIIRKLLKTEFNLISCCATRPHILRQIARIFFETGLIYTLSLVVSFAIYLVSSNLQYVISLALINIIPITCNLLLIRVGGINHADQRLAPGSHNAALTAQKFNPKAVEEV</sequence>
<protein>
    <recommendedName>
        <fullName evidence="4">G protein-coupled receptor</fullName>
    </recommendedName>
</protein>
<feature type="transmembrane region" description="Helical" evidence="1">
    <location>
        <begin position="12"/>
        <end position="32"/>
    </location>
</feature>
<evidence type="ECO:0008006" key="4">
    <source>
        <dbReference type="Google" id="ProtNLM"/>
    </source>
</evidence>
<name>A0AAW0CN61_9AGAR</name>
<comment type="caution">
    <text evidence="2">The sequence shown here is derived from an EMBL/GenBank/DDBJ whole genome shotgun (WGS) entry which is preliminary data.</text>
</comment>
<feature type="transmembrane region" description="Helical" evidence="1">
    <location>
        <begin position="251"/>
        <end position="272"/>
    </location>
</feature>
<feature type="transmembrane region" description="Helical" evidence="1">
    <location>
        <begin position="178"/>
        <end position="197"/>
    </location>
</feature>
<keyword evidence="1" id="KW-0812">Transmembrane</keyword>
<feature type="transmembrane region" description="Helical" evidence="1">
    <location>
        <begin position="53"/>
        <end position="74"/>
    </location>
</feature>
<dbReference type="Proteomes" id="UP001362999">
    <property type="component" value="Unassembled WGS sequence"/>
</dbReference>
<gene>
    <name evidence="2" type="ORF">R3P38DRAFT_491769</name>
</gene>
<organism evidence="2 3">
    <name type="scientific">Favolaschia claudopus</name>
    <dbReference type="NCBI Taxonomy" id="2862362"/>
    <lineage>
        <taxon>Eukaryota</taxon>
        <taxon>Fungi</taxon>
        <taxon>Dikarya</taxon>
        <taxon>Basidiomycota</taxon>
        <taxon>Agaricomycotina</taxon>
        <taxon>Agaricomycetes</taxon>
        <taxon>Agaricomycetidae</taxon>
        <taxon>Agaricales</taxon>
        <taxon>Marasmiineae</taxon>
        <taxon>Mycenaceae</taxon>
        <taxon>Favolaschia</taxon>
    </lineage>
</organism>
<dbReference type="EMBL" id="JAWWNJ010000016">
    <property type="protein sequence ID" value="KAK7039797.1"/>
    <property type="molecule type" value="Genomic_DNA"/>
</dbReference>
<proteinExistence type="predicted"/>
<accession>A0AAW0CN61</accession>
<evidence type="ECO:0000256" key="1">
    <source>
        <dbReference type="SAM" id="Phobius"/>
    </source>
</evidence>